<dbReference type="AlphaFoldDB" id="A0A0B2QBF4"/>
<gene>
    <name evidence="2" type="ORF">glysoja_049973</name>
</gene>
<reference evidence="2" key="1">
    <citation type="submission" date="2014-07" db="EMBL/GenBank/DDBJ databases">
        <title>Identification of a novel salt tolerance gene in wild soybean by whole-genome sequencing.</title>
        <authorList>
            <person name="Lam H.-M."/>
            <person name="Qi X."/>
            <person name="Li M.-W."/>
            <person name="Liu X."/>
            <person name="Xie M."/>
            <person name="Ni M."/>
            <person name="Xu X."/>
        </authorList>
    </citation>
    <scope>NUCLEOTIDE SEQUENCE [LARGE SCALE GENOMIC DNA]</scope>
    <source>
        <tissue evidence="2">Root</tissue>
    </source>
</reference>
<dbReference type="Pfam" id="PF26133">
    <property type="entry name" value="DUF8039"/>
    <property type="match status" value="1"/>
</dbReference>
<accession>A0A0B2QBF4</accession>
<evidence type="ECO:0000259" key="1">
    <source>
        <dbReference type="Pfam" id="PF26133"/>
    </source>
</evidence>
<dbReference type="PANTHER" id="PTHR33018:SF34">
    <property type="entry name" value="OS02G0472350 PROTEIN"/>
    <property type="match status" value="1"/>
</dbReference>
<dbReference type="InterPro" id="IPR058352">
    <property type="entry name" value="DUF8039"/>
</dbReference>
<dbReference type="PANTHER" id="PTHR33018">
    <property type="entry name" value="OS10G0338966 PROTEIN-RELATED"/>
    <property type="match status" value="1"/>
</dbReference>
<evidence type="ECO:0000313" key="2">
    <source>
        <dbReference type="EMBL" id="KHN17269.1"/>
    </source>
</evidence>
<proteinExistence type="predicted"/>
<protein>
    <recommendedName>
        <fullName evidence="1">DUF8039 domain-containing protein</fullName>
    </recommendedName>
</protein>
<organism evidence="2">
    <name type="scientific">Glycine soja</name>
    <name type="common">Wild soybean</name>
    <dbReference type="NCBI Taxonomy" id="3848"/>
    <lineage>
        <taxon>Eukaryota</taxon>
        <taxon>Viridiplantae</taxon>
        <taxon>Streptophyta</taxon>
        <taxon>Embryophyta</taxon>
        <taxon>Tracheophyta</taxon>
        <taxon>Spermatophyta</taxon>
        <taxon>Magnoliopsida</taxon>
        <taxon>eudicotyledons</taxon>
        <taxon>Gunneridae</taxon>
        <taxon>Pentapetalae</taxon>
        <taxon>rosids</taxon>
        <taxon>fabids</taxon>
        <taxon>Fabales</taxon>
        <taxon>Fabaceae</taxon>
        <taxon>Papilionoideae</taxon>
        <taxon>50 kb inversion clade</taxon>
        <taxon>NPAAA clade</taxon>
        <taxon>indigoferoid/millettioid clade</taxon>
        <taxon>Phaseoleae</taxon>
        <taxon>Glycine</taxon>
        <taxon>Glycine subgen. Soja</taxon>
    </lineage>
</organism>
<sequence length="211" mass="23774">MGLYVQREHCIKLVALGKIYDGPSTIHCVAYADDVVRVSVEKVIDGEAEVPFPTSEIKYVRQALNTFIAWSTPLVIVVSDEDSTITPNKVAKVGELNNDVAEQDPLRELIKTLVDIYDKPVEFVWDVSQFGIPNVDSSLFLTYTDINEITSSDKCLNIAILQLWTIGVIAWVNNRCMDSLSHNLYTMQRIDVGNMKNILKNILRNHNDNCT</sequence>
<name>A0A0B2QBF4_GLYSO</name>
<dbReference type="EMBL" id="KN660396">
    <property type="protein sequence ID" value="KHN17269.1"/>
    <property type="molecule type" value="Genomic_DNA"/>
</dbReference>
<feature type="domain" description="DUF8039" evidence="1">
    <location>
        <begin position="5"/>
        <end position="76"/>
    </location>
</feature>
<dbReference type="Proteomes" id="UP000053555">
    <property type="component" value="Unassembled WGS sequence"/>
</dbReference>